<dbReference type="InterPro" id="IPR027370">
    <property type="entry name" value="Znf-RING_euk"/>
</dbReference>
<evidence type="ECO:0000256" key="3">
    <source>
        <dbReference type="ARBA" id="ARBA00022833"/>
    </source>
</evidence>
<keyword evidence="2 4" id="KW-0863">Zinc-finger</keyword>
<evidence type="ECO:0000256" key="5">
    <source>
        <dbReference type="SAM" id="Coils"/>
    </source>
</evidence>
<dbReference type="PROSITE" id="PS00518">
    <property type="entry name" value="ZF_RING_1"/>
    <property type="match status" value="1"/>
</dbReference>
<keyword evidence="5" id="KW-0175">Coiled coil</keyword>
<dbReference type="OrthoDB" id="6105938at2759"/>
<dbReference type="RefSeq" id="XP_016611787.1">
    <property type="nucleotide sequence ID" value="XM_016749535.1"/>
</dbReference>
<dbReference type="InParanoid" id="A0A0L0HRM5"/>
<dbReference type="GeneID" id="27684888"/>
<dbReference type="OMA" id="SSEFHNI"/>
<gene>
    <name evidence="7" type="ORF">SPPG_01204</name>
</gene>
<dbReference type="STRING" id="645134.A0A0L0HRM5"/>
<dbReference type="InterPro" id="IPR001841">
    <property type="entry name" value="Znf_RING"/>
</dbReference>
<dbReference type="EMBL" id="KQ257451">
    <property type="protein sequence ID" value="KND03748.1"/>
    <property type="molecule type" value="Genomic_DNA"/>
</dbReference>
<protein>
    <recommendedName>
        <fullName evidence="6">RING-type domain-containing protein</fullName>
    </recommendedName>
</protein>
<feature type="coiled-coil region" evidence="5">
    <location>
        <begin position="395"/>
        <end position="451"/>
    </location>
</feature>
<evidence type="ECO:0000259" key="6">
    <source>
        <dbReference type="PROSITE" id="PS50089"/>
    </source>
</evidence>
<dbReference type="eggNOG" id="ENOG502SFEE">
    <property type="taxonomic scope" value="Eukaryota"/>
</dbReference>
<dbReference type="SUPFAM" id="SSF57850">
    <property type="entry name" value="RING/U-box"/>
    <property type="match status" value="1"/>
</dbReference>
<evidence type="ECO:0000256" key="4">
    <source>
        <dbReference type="PROSITE-ProRule" id="PRU00175"/>
    </source>
</evidence>
<evidence type="ECO:0000256" key="2">
    <source>
        <dbReference type="ARBA" id="ARBA00022771"/>
    </source>
</evidence>
<evidence type="ECO:0000313" key="8">
    <source>
        <dbReference type="Proteomes" id="UP000053201"/>
    </source>
</evidence>
<dbReference type="InterPro" id="IPR017907">
    <property type="entry name" value="Znf_RING_CS"/>
</dbReference>
<keyword evidence="3" id="KW-0862">Zinc</keyword>
<feature type="domain" description="RING-type" evidence="6">
    <location>
        <begin position="457"/>
        <end position="500"/>
    </location>
</feature>
<name>A0A0L0HRM5_SPIPD</name>
<keyword evidence="1" id="KW-0479">Metal-binding</keyword>
<dbReference type="Gene3D" id="3.30.40.10">
    <property type="entry name" value="Zinc/RING finger domain, C3HC4 (zinc finger)"/>
    <property type="match status" value="1"/>
</dbReference>
<dbReference type="Proteomes" id="UP000053201">
    <property type="component" value="Unassembled WGS sequence"/>
</dbReference>
<reference evidence="7 8" key="1">
    <citation type="submission" date="2009-08" db="EMBL/GenBank/DDBJ databases">
        <title>The Genome Sequence of Spizellomyces punctatus strain DAOM BR117.</title>
        <authorList>
            <consortium name="The Broad Institute Genome Sequencing Platform"/>
            <person name="Russ C."/>
            <person name="Cuomo C."/>
            <person name="Shea T."/>
            <person name="Young S.K."/>
            <person name="Zeng Q."/>
            <person name="Koehrsen M."/>
            <person name="Haas B."/>
            <person name="Borodovsky M."/>
            <person name="Guigo R."/>
            <person name="Alvarado L."/>
            <person name="Berlin A."/>
            <person name="Bochicchio J."/>
            <person name="Borenstein D."/>
            <person name="Chapman S."/>
            <person name="Chen Z."/>
            <person name="Engels R."/>
            <person name="Freedman E."/>
            <person name="Gellesch M."/>
            <person name="Goldberg J."/>
            <person name="Griggs A."/>
            <person name="Gujja S."/>
            <person name="Heiman D."/>
            <person name="Hepburn T."/>
            <person name="Howarth C."/>
            <person name="Jen D."/>
            <person name="Larson L."/>
            <person name="Lewis B."/>
            <person name="Mehta T."/>
            <person name="Park D."/>
            <person name="Pearson M."/>
            <person name="Roberts A."/>
            <person name="Saif S."/>
            <person name="Shenoy N."/>
            <person name="Sisk P."/>
            <person name="Stolte C."/>
            <person name="Sykes S."/>
            <person name="Thomson T."/>
            <person name="Walk T."/>
            <person name="White J."/>
            <person name="Yandava C."/>
            <person name="Burger G."/>
            <person name="Gray M.W."/>
            <person name="Holland P.W.H."/>
            <person name="King N."/>
            <person name="Lang F.B.F."/>
            <person name="Roger A.J."/>
            <person name="Ruiz-Trillo I."/>
            <person name="Lander E."/>
            <person name="Nusbaum C."/>
        </authorList>
    </citation>
    <scope>NUCLEOTIDE SEQUENCE [LARGE SCALE GENOMIC DNA]</scope>
    <source>
        <strain evidence="7 8">DAOM BR117</strain>
    </source>
</reference>
<evidence type="ECO:0000256" key="1">
    <source>
        <dbReference type="ARBA" id="ARBA00022723"/>
    </source>
</evidence>
<dbReference type="InterPro" id="IPR013083">
    <property type="entry name" value="Znf_RING/FYVE/PHD"/>
</dbReference>
<sequence length="551" mass="64622">MLPSVITSRASIPKVGANLKTPAPPPQPTEEQIMKGGHALRKLKSYCEELYNINDDYREELSNANVLIQKLISQKNNLEGELQEKNDRIAFLRQREQKGFHVTRTQEETERLLHEEIRKRLKAEDECSELTAKIEQMKADHETYRRGIEAEALQKDTQKIVIEEQKKKIAELELFIKNLEFDLDEQRVLTIKFQRTTGELEMAIADLNRKHDDLTISESTFRDENSQLQKRVRDLMDANKEVTANYQAVKKNQDLKRSEFEALATELEEAKNACQMAIRQKKQLQNELNQLVKQRNELTERNKAMENLLSRKEKDISDLLTKVNDTINDYEQKLEKKEEQMWAMSLQMTEAVGRTQAPEPPKDQKGRTRVDIDPDFIDNIEKKWQSRERSLQAEVDRLGESMAVKEKQIEKLNATITELNKKQFQPRMERLRAIEKDIKNRMEEYALAEERMETGFLCPRDVQLFKHPMTLIPCGHTYCKPCIESIKEENYNVLACQVCSTPVEHVFRNEQLESVEEQFQRRKNLTISFLEWIKLLKVYLPSDTDNRPLSQ</sequence>
<accession>A0A0L0HRM5</accession>
<dbReference type="GO" id="GO:0008270">
    <property type="term" value="F:zinc ion binding"/>
    <property type="evidence" value="ECO:0007669"/>
    <property type="project" value="UniProtKB-KW"/>
</dbReference>
<proteinExistence type="predicted"/>
<dbReference type="PROSITE" id="PS50089">
    <property type="entry name" value="ZF_RING_2"/>
    <property type="match status" value="1"/>
</dbReference>
<dbReference type="Pfam" id="PF13445">
    <property type="entry name" value="zf-RING_UBOX"/>
    <property type="match status" value="1"/>
</dbReference>
<organism evidence="7 8">
    <name type="scientific">Spizellomyces punctatus (strain DAOM BR117)</name>
    <dbReference type="NCBI Taxonomy" id="645134"/>
    <lineage>
        <taxon>Eukaryota</taxon>
        <taxon>Fungi</taxon>
        <taxon>Fungi incertae sedis</taxon>
        <taxon>Chytridiomycota</taxon>
        <taxon>Chytridiomycota incertae sedis</taxon>
        <taxon>Chytridiomycetes</taxon>
        <taxon>Spizellomycetales</taxon>
        <taxon>Spizellomycetaceae</taxon>
        <taxon>Spizellomyces</taxon>
    </lineage>
</organism>
<feature type="coiled-coil region" evidence="5">
    <location>
        <begin position="225"/>
        <end position="347"/>
    </location>
</feature>
<dbReference type="AlphaFoldDB" id="A0A0L0HRM5"/>
<feature type="coiled-coil region" evidence="5">
    <location>
        <begin position="40"/>
        <end position="182"/>
    </location>
</feature>
<evidence type="ECO:0000313" key="7">
    <source>
        <dbReference type="EMBL" id="KND03748.1"/>
    </source>
</evidence>
<keyword evidence="8" id="KW-1185">Reference proteome</keyword>
<dbReference type="VEuPathDB" id="FungiDB:SPPG_01204"/>